<dbReference type="InterPro" id="IPR027994">
    <property type="entry name" value="WxL_dom"/>
</dbReference>
<evidence type="ECO:0000256" key="1">
    <source>
        <dbReference type="SAM" id="SignalP"/>
    </source>
</evidence>
<feature type="chain" id="PRO_5037176089" evidence="1">
    <location>
        <begin position="26"/>
        <end position="229"/>
    </location>
</feature>
<protein>
    <submittedName>
        <fullName evidence="3">WxL domain-containing protein</fullName>
    </submittedName>
</protein>
<comment type="caution">
    <text evidence="3">The sequence shown here is derived from an EMBL/GenBank/DDBJ whole genome shotgun (WGS) entry which is preliminary data.</text>
</comment>
<keyword evidence="4" id="KW-1185">Reference proteome</keyword>
<keyword evidence="1" id="KW-0732">Signal</keyword>
<accession>A0A940P6N5</accession>
<organism evidence="3 4">
    <name type="scientific">Vagococcus allomyrinae</name>
    <dbReference type="NCBI Taxonomy" id="2794353"/>
    <lineage>
        <taxon>Bacteria</taxon>
        <taxon>Bacillati</taxon>
        <taxon>Bacillota</taxon>
        <taxon>Bacilli</taxon>
        <taxon>Lactobacillales</taxon>
        <taxon>Enterococcaceae</taxon>
        <taxon>Vagococcus</taxon>
    </lineage>
</organism>
<dbReference type="EMBL" id="JAEEGA010000001">
    <property type="protein sequence ID" value="MBP1039459.1"/>
    <property type="molecule type" value="Genomic_DNA"/>
</dbReference>
<dbReference type="Pfam" id="PF13731">
    <property type="entry name" value="WxL"/>
    <property type="match status" value="1"/>
</dbReference>
<gene>
    <name evidence="3" type="ORF">I6N95_00425</name>
</gene>
<feature type="signal peptide" evidence="1">
    <location>
        <begin position="1"/>
        <end position="25"/>
    </location>
</feature>
<evidence type="ECO:0000313" key="3">
    <source>
        <dbReference type="EMBL" id="MBP1039459.1"/>
    </source>
</evidence>
<proteinExistence type="predicted"/>
<evidence type="ECO:0000313" key="4">
    <source>
        <dbReference type="Proteomes" id="UP000674938"/>
    </source>
</evidence>
<feature type="domain" description="WxL" evidence="2">
    <location>
        <begin position="40"/>
        <end position="226"/>
    </location>
</feature>
<dbReference type="RefSeq" id="WP_209524364.1">
    <property type="nucleotide sequence ID" value="NZ_JAEEGA010000001.1"/>
</dbReference>
<evidence type="ECO:0000259" key="2">
    <source>
        <dbReference type="Pfam" id="PF13731"/>
    </source>
</evidence>
<sequence>MKKSIKATLLTSLLCSTLIGPTALAAGPAEAESAGKVTFTHEDNPLRVATATDIIFGEVAISGDTKTYNALYQDSDKFTEFGGTEKFAPLNVTTIDSRGNNAGWKLTVKMDDQFKTADGDVLSASLKLEPTSVATSKDEGASRGVPSVKGVATELTPGSGEAMMMNAKPNEGIGTWTTFFGDLQDDTQAGKRQNDKVQLKVFGGNNGQPIKENKEYSTTVTWTLLNTGD</sequence>
<dbReference type="Proteomes" id="UP000674938">
    <property type="component" value="Unassembled WGS sequence"/>
</dbReference>
<name>A0A940P6N5_9ENTE</name>
<reference evidence="3" key="1">
    <citation type="submission" date="2020-12" db="EMBL/GenBank/DDBJ databases">
        <title>Vagococcus allomyrinae sp. nov. and Enterococcus lavae sp. nov., isolated from the larvae of Allomyrina dichotoma.</title>
        <authorList>
            <person name="Lee S.D."/>
        </authorList>
    </citation>
    <scope>NUCLEOTIDE SEQUENCE</scope>
    <source>
        <strain evidence="3">BWB3-3</strain>
    </source>
</reference>
<dbReference type="AlphaFoldDB" id="A0A940P6N5"/>